<dbReference type="AlphaFoldDB" id="A0A9W8P1T3"/>
<proteinExistence type="predicted"/>
<organism evidence="1 2">
    <name type="scientific">Lentinula detonsa</name>
    <dbReference type="NCBI Taxonomy" id="2804962"/>
    <lineage>
        <taxon>Eukaryota</taxon>
        <taxon>Fungi</taxon>
        <taxon>Dikarya</taxon>
        <taxon>Basidiomycota</taxon>
        <taxon>Agaricomycotina</taxon>
        <taxon>Agaricomycetes</taxon>
        <taxon>Agaricomycetidae</taxon>
        <taxon>Agaricales</taxon>
        <taxon>Marasmiineae</taxon>
        <taxon>Omphalotaceae</taxon>
        <taxon>Lentinula</taxon>
    </lineage>
</organism>
<sequence>MTPFSFYKIALLGRKQTVAENPGLRWTPFGSTEPMGYAYEQPGFDADRFLLSHVQPAPNSRICLIYDQHGLFSDPELSVLYIPREHTQPRALVAYVRDKGLTPTRTIAFVEVESETRYYMMIFPGAMMHTKRPWVDCSDEVQTTHEPIDWSSILRAAGKPT</sequence>
<keyword evidence="2" id="KW-1185">Reference proteome</keyword>
<evidence type="ECO:0000313" key="1">
    <source>
        <dbReference type="EMBL" id="KAJ3745325.1"/>
    </source>
</evidence>
<dbReference type="Proteomes" id="UP001142393">
    <property type="component" value="Unassembled WGS sequence"/>
</dbReference>
<gene>
    <name evidence="1" type="ORF">DFH05DRAFT_1005558</name>
</gene>
<evidence type="ECO:0000313" key="2">
    <source>
        <dbReference type="Proteomes" id="UP001142393"/>
    </source>
</evidence>
<protein>
    <submittedName>
        <fullName evidence="1">Uncharacterized protein</fullName>
    </submittedName>
</protein>
<dbReference type="EMBL" id="JANVFU010000005">
    <property type="protein sequence ID" value="KAJ3745325.1"/>
    <property type="molecule type" value="Genomic_DNA"/>
</dbReference>
<reference evidence="1 2" key="1">
    <citation type="journal article" date="2023" name="Proc. Natl. Acad. Sci. U.S.A.">
        <title>A global phylogenomic analysis of the shiitake genus Lentinula.</title>
        <authorList>
            <person name="Sierra-Patev S."/>
            <person name="Min B."/>
            <person name="Naranjo-Ortiz M."/>
            <person name="Looney B."/>
            <person name="Konkel Z."/>
            <person name="Slot J.C."/>
            <person name="Sakamoto Y."/>
            <person name="Steenwyk J.L."/>
            <person name="Rokas A."/>
            <person name="Carro J."/>
            <person name="Camarero S."/>
            <person name="Ferreira P."/>
            <person name="Molpeceres G."/>
            <person name="Ruiz-Duenas F.J."/>
            <person name="Serrano A."/>
            <person name="Henrissat B."/>
            <person name="Drula E."/>
            <person name="Hughes K.W."/>
            <person name="Mata J.L."/>
            <person name="Ishikawa N.K."/>
            <person name="Vargas-Isla R."/>
            <person name="Ushijima S."/>
            <person name="Smith C.A."/>
            <person name="Donoghue J."/>
            <person name="Ahrendt S."/>
            <person name="Andreopoulos W."/>
            <person name="He G."/>
            <person name="LaButti K."/>
            <person name="Lipzen A."/>
            <person name="Ng V."/>
            <person name="Riley R."/>
            <person name="Sandor L."/>
            <person name="Barry K."/>
            <person name="Martinez A.T."/>
            <person name="Xiao Y."/>
            <person name="Gibbons J.G."/>
            <person name="Terashima K."/>
            <person name="Grigoriev I.V."/>
            <person name="Hibbett D."/>
        </authorList>
    </citation>
    <scope>NUCLEOTIDE SEQUENCE [LARGE SCALE GENOMIC DNA]</scope>
    <source>
        <strain evidence="1 2">TFB7810</strain>
    </source>
</reference>
<name>A0A9W8P1T3_9AGAR</name>
<accession>A0A9W8P1T3</accession>
<comment type="caution">
    <text evidence="1">The sequence shown here is derived from an EMBL/GenBank/DDBJ whole genome shotgun (WGS) entry which is preliminary data.</text>
</comment>